<dbReference type="CDD" id="cd01317">
    <property type="entry name" value="DHOase_IIa"/>
    <property type="match status" value="1"/>
</dbReference>
<accession>A0A5B8VQR0</accession>
<dbReference type="SUPFAM" id="SSF51556">
    <property type="entry name" value="Metallo-dependent hydrolases"/>
    <property type="match status" value="1"/>
</dbReference>
<sequence>MDILIKNLNFPKNVHQELSNGDILIRDGKITEIAPSIAPAKDDNLEILDAAGGYVSPGWVEIFSDFADPGYEFKEDLTSGAAAGFAGGFTHVFLLPSTHPVVDSKSQVRYIIEKAARLPIKLYPIGAISKGLEGRELSEMYDMAASGAIAFSDGKAPLQSAGLLLKALQYVKAEGQVLIQMPFDKTIGTFGLINEGITSTRLGLPGLPAIAEELMIQRDIELVRYTESKLHFTGIASKKSVDLIARAKKQGLPVTCSVTPHHLLFTDEDLTSYDTNLKVNPPLRTTEDREALREGVKNGVIDAIATQHFAEHADDKVREFEYAKNGMIGLQTTYSVLMEAMPDISPERVVELLSLGARSIFGLDTDSLKLGQQADLTIFHPTKKSTFTKAANKSKAANSPYFDRALKGKVLATISRNQITKN</sequence>
<dbReference type="GO" id="GO:0004038">
    <property type="term" value="F:allantoinase activity"/>
    <property type="evidence" value="ECO:0007669"/>
    <property type="project" value="TreeGrafter"/>
</dbReference>
<dbReference type="InterPro" id="IPR011059">
    <property type="entry name" value="Metal-dep_hydrolase_composite"/>
</dbReference>
<dbReference type="GO" id="GO:0005737">
    <property type="term" value="C:cytoplasm"/>
    <property type="evidence" value="ECO:0007669"/>
    <property type="project" value="TreeGrafter"/>
</dbReference>
<dbReference type="NCBIfam" id="TIGR00857">
    <property type="entry name" value="pyrC_multi"/>
    <property type="match status" value="1"/>
</dbReference>
<protein>
    <submittedName>
        <fullName evidence="3">Dihydroorotase</fullName>
    </submittedName>
</protein>
<dbReference type="InterPro" id="IPR032466">
    <property type="entry name" value="Metal_Hydrolase"/>
</dbReference>
<organism evidence="3 4">
    <name type="scientific">Arachidicoccus ginsenosidivorans</name>
    <dbReference type="NCBI Taxonomy" id="496057"/>
    <lineage>
        <taxon>Bacteria</taxon>
        <taxon>Pseudomonadati</taxon>
        <taxon>Bacteroidota</taxon>
        <taxon>Chitinophagia</taxon>
        <taxon>Chitinophagales</taxon>
        <taxon>Chitinophagaceae</taxon>
        <taxon>Arachidicoccus</taxon>
    </lineage>
</organism>
<dbReference type="GO" id="GO:0046872">
    <property type="term" value="F:metal ion binding"/>
    <property type="evidence" value="ECO:0007669"/>
    <property type="project" value="InterPro"/>
</dbReference>
<dbReference type="AlphaFoldDB" id="A0A5B8VQR0"/>
<dbReference type="InterPro" id="IPR024403">
    <property type="entry name" value="DHOase_cat"/>
</dbReference>
<dbReference type="InterPro" id="IPR004722">
    <property type="entry name" value="DHOase"/>
</dbReference>
<reference evidence="3 4" key="1">
    <citation type="journal article" date="2017" name="Int. J. Syst. Evol. Microbiol.">
        <title>Arachidicoccus ginsenosidivorans sp. nov., with ginsenoside-converting activity isolated from ginseng cultivating soil.</title>
        <authorList>
            <person name="Siddiqi M.Z."/>
            <person name="Aslam Z."/>
            <person name="Im W.T."/>
        </authorList>
    </citation>
    <scope>NUCLEOTIDE SEQUENCE [LARGE SCALE GENOMIC DNA]</scope>
    <source>
        <strain evidence="3 4">Gsoil 809</strain>
    </source>
</reference>
<evidence type="ECO:0000313" key="4">
    <source>
        <dbReference type="Proteomes" id="UP000321291"/>
    </source>
</evidence>
<dbReference type="KEGG" id="agi:FSB73_17685"/>
<feature type="domain" description="Dihydroorotase catalytic" evidence="2">
    <location>
        <begin position="56"/>
        <end position="240"/>
    </location>
</feature>
<dbReference type="PANTHER" id="PTHR43668">
    <property type="entry name" value="ALLANTOINASE"/>
    <property type="match status" value="1"/>
</dbReference>
<evidence type="ECO:0000313" key="3">
    <source>
        <dbReference type="EMBL" id="QEC73232.1"/>
    </source>
</evidence>
<dbReference type="Pfam" id="PF12890">
    <property type="entry name" value="DHOase"/>
    <property type="match status" value="1"/>
</dbReference>
<keyword evidence="1" id="KW-0665">Pyrimidine biosynthesis</keyword>
<gene>
    <name evidence="3" type="ORF">FSB73_17685</name>
</gene>
<dbReference type="GO" id="GO:0006221">
    <property type="term" value="P:pyrimidine nucleotide biosynthetic process"/>
    <property type="evidence" value="ECO:0007669"/>
    <property type="project" value="UniProtKB-KW"/>
</dbReference>
<keyword evidence="4" id="KW-1185">Reference proteome</keyword>
<evidence type="ECO:0000259" key="2">
    <source>
        <dbReference type="Pfam" id="PF12890"/>
    </source>
</evidence>
<name>A0A5B8VQR0_9BACT</name>
<dbReference type="RefSeq" id="WP_146785223.1">
    <property type="nucleotide sequence ID" value="NZ_CP042434.1"/>
</dbReference>
<dbReference type="SUPFAM" id="SSF51338">
    <property type="entry name" value="Composite domain of metallo-dependent hydrolases"/>
    <property type="match status" value="1"/>
</dbReference>
<dbReference type="Gene3D" id="2.30.40.10">
    <property type="entry name" value="Urease, subunit C, domain 1"/>
    <property type="match status" value="1"/>
</dbReference>
<dbReference type="GO" id="GO:0004151">
    <property type="term" value="F:dihydroorotase activity"/>
    <property type="evidence" value="ECO:0007669"/>
    <property type="project" value="InterPro"/>
</dbReference>
<dbReference type="GO" id="GO:0006145">
    <property type="term" value="P:purine nucleobase catabolic process"/>
    <property type="evidence" value="ECO:0007669"/>
    <property type="project" value="TreeGrafter"/>
</dbReference>
<dbReference type="Gene3D" id="3.20.20.140">
    <property type="entry name" value="Metal-dependent hydrolases"/>
    <property type="match status" value="1"/>
</dbReference>
<proteinExistence type="predicted"/>
<dbReference type="EMBL" id="CP042434">
    <property type="protein sequence ID" value="QEC73232.1"/>
    <property type="molecule type" value="Genomic_DNA"/>
</dbReference>
<dbReference type="Proteomes" id="UP000321291">
    <property type="component" value="Chromosome"/>
</dbReference>
<dbReference type="InterPro" id="IPR050138">
    <property type="entry name" value="DHOase/Allantoinase_Hydrolase"/>
</dbReference>
<dbReference type="OrthoDB" id="9765462at2"/>
<evidence type="ECO:0000256" key="1">
    <source>
        <dbReference type="ARBA" id="ARBA00022975"/>
    </source>
</evidence>
<dbReference type="PANTHER" id="PTHR43668:SF2">
    <property type="entry name" value="ALLANTOINASE"/>
    <property type="match status" value="1"/>
</dbReference>